<dbReference type="Proteomes" id="UP000261758">
    <property type="component" value="Plasmid unnamed"/>
</dbReference>
<dbReference type="AlphaFoldDB" id="A0AAD0SBA2"/>
<geneLocation type="plasmid" evidence="1 2">
    <name>unnamed</name>
</geneLocation>
<accession>A0AAD0SBA2</accession>
<dbReference type="EMBL" id="CP022760">
    <property type="protein sequence ID" value="AXV84196.1"/>
    <property type="molecule type" value="Genomic_DNA"/>
</dbReference>
<evidence type="ECO:0000313" key="1">
    <source>
        <dbReference type="EMBL" id="AXV84196.1"/>
    </source>
</evidence>
<keyword evidence="1" id="KW-0614">Plasmid</keyword>
<gene>
    <name evidence="1" type="ORF">CJO77_22015</name>
</gene>
<name>A0AAD0SBA2_RALSL</name>
<organism evidence="1 2">
    <name type="scientific">Ralstonia solanacearum</name>
    <name type="common">Pseudomonas solanacearum</name>
    <dbReference type="NCBI Taxonomy" id="305"/>
    <lineage>
        <taxon>Bacteria</taxon>
        <taxon>Pseudomonadati</taxon>
        <taxon>Pseudomonadota</taxon>
        <taxon>Betaproteobacteria</taxon>
        <taxon>Burkholderiales</taxon>
        <taxon>Burkholderiaceae</taxon>
        <taxon>Ralstonia</taxon>
        <taxon>Ralstonia solanacearum species complex</taxon>
    </lineage>
</organism>
<proteinExistence type="predicted"/>
<evidence type="ECO:0000313" key="2">
    <source>
        <dbReference type="Proteomes" id="UP000261758"/>
    </source>
</evidence>
<reference evidence="1 2" key="1">
    <citation type="submission" date="2017-08" db="EMBL/GenBank/DDBJ databases">
        <title>Genome sequences of Ralstonia solanacearum Species Complex (RSSC) isolated from Potato bacterial wilts in Korea.</title>
        <authorList>
            <person name="Cho H."/>
            <person name="Song E.-S."/>
            <person name="Lee Y.K."/>
            <person name="Lee S."/>
            <person name="Lee S.-W."/>
            <person name="Jo A."/>
            <person name="Kim J.-G."/>
            <person name="Hwang I."/>
        </authorList>
    </citation>
    <scope>NUCLEOTIDE SEQUENCE [LARGE SCALE GENOMIC DNA]</scope>
    <source>
        <strain evidence="1 2">T98</strain>
        <plasmid evidence="1 2">unnamed</plasmid>
    </source>
</reference>
<protein>
    <submittedName>
        <fullName evidence="1">Uncharacterized protein</fullName>
    </submittedName>
</protein>
<sequence>MRVSYEEGEQVKADSAQIQEWLGERAPPALSAIDRRIRLVFGDDEDMTYTNQILYLMDFLRDIEGCVVVDPGKKDLVA</sequence>